<dbReference type="RefSeq" id="WP_067451434.1">
    <property type="nucleotide sequence ID" value="NZ_SMFR01000001.1"/>
</dbReference>
<dbReference type="InterPro" id="IPR015422">
    <property type="entry name" value="PyrdxlP-dep_Trfase_small"/>
</dbReference>
<dbReference type="SUPFAM" id="SSF53383">
    <property type="entry name" value="PLP-dependent transferases"/>
    <property type="match status" value="1"/>
</dbReference>
<comment type="catalytic activity">
    <reaction evidence="5">
        <text>O-succinyl-L-homoserine + L-cysteine = L,L-cystathionine + succinate + H(+)</text>
        <dbReference type="Rhea" id="RHEA:20397"/>
        <dbReference type="ChEBI" id="CHEBI:15378"/>
        <dbReference type="ChEBI" id="CHEBI:30031"/>
        <dbReference type="ChEBI" id="CHEBI:35235"/>
        <dbReference type="ChEBI" id="CHEBI:57661"/>
        <dbReference type="ChEBI" id="CHEBI:58161"/>
        <dbReference type="EC" id="2.5.1.48"/>
    </reaction>
</comment>
<dbReference type="InterPro" id="IPR000277">
    <property type="entry name" value="Cys/Met-Metab_PyrdxlP-dep_enz"/>
</dbReference>
<evidence type="ECO:0000256" key="7">
    <source>
        <dbReference type="ARBA" id="ARBA00068008"/>
    </source>
</evidence>
<keyword evidence="12" id="KW-1185">Reference proteome</keyword>
<dbReference type="PIRSF" id="PIRSF001434">
    <property type="entry name" value="CGS"/>
    <property type="match status" value="1"/>
</dbReference>
<evidence type="ECO:0000256" key="10">
    <source>
        <dbReference type="RuleBase" id="RU362118"/>
    </source>
</evidence>
<comment type="cofactor">
    <cofactor evidence="1 10">
        <name>pyridoxal 5'-phosphate</name>
        <dbReference type="ChEBI" id="CHEBI:597326"/>
    </cofactor>
</comment>
<dbReference type="GO" id="GO:0005737">
    <property type="term" value="C:cytoplasm"/>
    <property type="evidence" value="ECO:0007669"/>
    <property type="project" value="TreeGrafter"/>
</dbReference>
<evidence type="ECO:0000313" key="11">
    <source>
        <dbReference type="EMBL" id="TCJ99897.1"/>
    </source>
</evidence>
<dbReference type="CDD" id="cd00614">
    <property type="entry name" value="CGS_like"/>
    <property type="match status" value="1"/>
</dbReference>
<dbReference type="NCBIfam" id="NF005871">
    <property type="entry name" value="PRK07811.1"/>
    <property type="match status" value="1"/>
</dbReference>
<dbReference type="AlphaFoldDB" id="A0A4R1FXN9"/>
<evidence type="ECO:0000256" key="8">
    <source>
        <dbReference type="ARBA" id="ARBA00083849"/>
    </source>
</evidence>
<organism evidence="11 12">
    <name type="scientific">Nocardia alba</name>
    <dbReference type="NCBI Taxonomy" id="225051"/>
    <lineage>
        <taxon>Bacteria</taxon>
        <taxon>Bacillati</taxon>
        <taxon>Actinomycetota</taxon>
        <taxon>Actinomycetes</taxon>
        <taxon>Mycobacteriales</taxon>
        <taxon>Nocardiaceae</taxon>
        <taxon>Nocardia</taxon>
    </lineage>
</organism>
<keyword evidence="3 9" id="KW-0663">Pyridoxal phosphate</keyword>
<evidence type="ECO:0000256" key="6">
    <source>
        <dbReference type="ARBA" id="ARBA00066530"/>
    </source>
</evidence>
<keyword evidence="11" id="KW-0456">Lyase</keyword>
<dbReference type="PANTHER" id="PTHR11808">
    <property type="entry name" value="TRANS-SULFURATION ENZYME FAMILY MEMBER"/>
    <property type="match status" value="1"/>
</dbReference>
<dbReference type="PANTHER" id="PTHR11808:SF15">
    <property type="entry name" value="CYSTATHIONINE GAMMA-LYASE"/>
    <property type="match status" value="1"/>
</dbReference>
<reference evidence="11 12" key="1">
    <citation type="submission" date="2019-03" db="EMBL/GenBank/DDBJ databases">
        <title>Genomic Encyclopedia of Type Strains, Phase IV (KMG-IV): sequencing the most valuable type-strain genomes for metagenomic binning, comparative biology and taxonomic classification.</title>
        <authorList>
            <person name="Goeker M."/>
        </authorList>
    </citation>
    <scope>NUCLEOTIDE SEQUENCE [LARGE SCALE GENOMIC DNA]</scope>
    <source>
        <strain evidence="11 12">DSM 44684</strain>
    </source>
</reference>
<dbReference type="PROSITE" id="PS00868">
    <property type="entry name" value="CYS_MET_METAB_PP"/>
    <property type="match status" value="1"/>
</dbReference>
<feature type="modified residue" description="N6-(pyridoxal phosphate)lysine" evidence="9">
    <location>
        <position position="200"/>
    </location>
</feature>
<evidence type="ECO:0000256" key="3">
    <source>
        <dbReference type="ARBA" id="ARBA00022898"/>
    </source>
</evidence>
<dbReference type="FunFam" id="3.40.640.10:FF:000009">
    <property type="entry name" value="Cystathionine gamma-synthase homolog"/>
    <property type="match status" value="1"/>
</dbReference>
<dbReference type="GO" id="GO:0004123">
    <property type="term" value="F:cystathionine gamma-lyase activity"/>
    <property type="evidence" value="ECO:0007669"/>
    <property type="project" value="TreeGrafter"/>
</dbReference>
<name>A0A4R1FXN9_9NOCA</name>
<dbReference type="EMBL" id="SMFR01000001">
    <property type="protein sequence ID" value="TCJ99897.1"/>
    <property type="molecule type" value="Genomic_DNA"/>
</dbReference>
<dbReference type="GO" id="GO:0009086">
    <property type="term" value="P:methionine biosynthetic process"/>
    <property type="evidence" value="ECO:0007669"/>
    <property type="project" value="UniProtKB-KW"/>
</dbReference>
<evidence type="ECO:0000256" key="5">
    <source>
        <dbReference type="ARBA" id="ARBA00051441"/>
    </source>
</evidence>
<evidence type="ECO:0000313" key="12">
    <source>
        <dbReference type="Proteomes" id="UP000294856"/>
    </source>
</evidence>
<dbReference type="Proteomes" id="UP000294856">
    <property type="component" value="Unassembled WGS sequence"/>
</dbReference>
<dbReference type="InterPro" id="IPR054542">
    <property type="entry name" value="Cys_met_metab_PP"/>
</dbReference>
<comment type="caution">
    <text evidence="11">The sequence shown here is derived from an EMBL/GenBank/DDBJ whole genome shotgun (WGS) entry which is preliminary data.</text>
</comment>
<dbReference type="OrthoDB" id="9780685at2"/>
<keyword evidence="4" id="KW-0486">Methionine biosynthesis</keyword>
<dbReference type="FunFam" id="3.90.1150.10:FF:000008">
    <property type="entry name" value="Cystathionine gamma-synthase"/>
    <property type="match status" value="1"/>
</dbReference>
<dbReference type="GO" id="GO:0003962">
    <property type="term" value="F:cystathionine gamma-synthase activity"/>
    <property type="evidence" value="ECO:0007669"/>
    <property type="project" value="UniProtKB-EC"/>
</dbReference>
<dbReference type="EC" id="2.5.1.48" evidence="6"/>
<protein>
    <recommendedName>
        <fullName evidence="7">Cystathionine gamma-synthase</fullName>
        <ecNumber evidence="6">2.5.1.48</ecNumber>
    </recommendedName>
    <alternativeName>
        <fullName evidence="8">O-succinylhomoserine (thiol)-lyase</fullName>
    </alternativeName>
</protein>
<comment type="similarity">
    <text evidence="2 10">Belongs to the trans-sulfuration enzymes family.</text>
</comment>
<dbReference type="InterPro" id="IPR015424">
    <property type="entry name" value="PyrdxlP-dep_Trfase"/>
</dbReference>
<dbReference type="GO" id="GO:0019343">
    <property type="term" value="P:cysteine biosynthetic process via cystathionine"/>
    <property type="evidence" value="ECO:0007669"/>
    <property type="project" value="TreeGrafter"/>
</dbReference>
<evidence type="ECO:0000256" key="9">
    <source>
        <dbReference type="PIRSR" id="PIRSR001434-2"/>
    </source>
</evidence>
<evidence type="ECO:0000256" key="4">
    <source>
        <dbReference type="ARBA" id="ARBA00023167"/>
    </source>
</evidence>
<dbReference type="Gene3D" id="3.90.1150.10">
    <property type="entry name" value="Aspartate Aminotransferase, domain 1"/>
    <property type="match status" value="1"/>
</dbReference>
<dbReference type="STRING" id="1210063.GCA_001612665_03379"/>
<dbReference type="GO" id="GO:0030170">
    <property type="term" value="F:pyridoxal phosphate binding"/>
    <property type="evidence" value="ECO:0007669"/>
    <property type="project" value="InterPro"/>
</dbReference>
<gene>
    <name evidence="11" type="ORF">DFR71_0882</name>
</gene>
<proteinExistence type="inferred from homology"/>
<dbReference type="Pfam" id="PF01053">
    <property type="entry name" value="Cys_Met_Meta_PP"/>
    <property type="match status" value="1"/>
</dbReference>
<sequence>MSELGFSTRAVHAGYEPDPQTGAVNVPIYASSTFAQDGVGGMRGGYEYARTGNPTRTALEANLAALESGSFGRAFASGMAATDCALRAMLRPGDHIVIPDDAYGGTFRLIDKVFSQWGIEHSPAHIADLDAVRAAIRPNTKLVWIETPTNPLLSIGDIPALADIAHEADAKLVVDNTFATPYLQQPLSLGADVVLHSTTKYLGGHSDVVGGALITNSADLDKDFAFLQNGAGAVPGPFDAFLTLRGIKTLAVRMEKHCDNAEVIAEFLTNHPAISQVIYPGLPTHPGYQIAQKQMRRSGGMISVRLAGGREAALKFCSRTEIFTLAESLGGIESLIEHPGAMTHASTEGSALEVPADLVRLSVGIEDISDLLADVEQALS</sequence>
<accession>A0A4R1FXN9</accession>
<evidence type="ECO:0000256" key="1">
    <source>
        <dbReference type="ARBA" id="ARBA00001933"/>
    </source>
</evidence>
<dbReference type="Gene3D" id="3.40.640.10">
    <property type="entry name" value="Type I PLP-dependent aspartate aminotransferase-like (Major domain)"/>
    <property type="match status" value="1"/>
</dbReference>
<dbReference type="InterPro" id="IPR015421">
    <property type="entry name" value="PyrdxlP-dep_Trfase_major"/>
</dbReference>
<keyword evidence="4" id="KW-0028">Amino-acid biosynthesis</keyword>
<dbReference type="GO" id="GO:0019346">
    <property type="term" value="P:transsulfuration"/>
    <property type="evidence" value="ECO:0007669"/>
    <property type="project" value="InterPro"/>
</dbReference>
<evidence type="ECO:0000256" key="2">
    <source>
        <dbReference type="ARBA" id="ARBA00009077"/>
    </source>
</evidence>